<dbReference type="InterPro" id="IPR002508">
    <property type="entry name" value="MurNAc-LAA_cat"/>
</dbReference>
<dbReference type="PANTHER" id="PTHR30404">
    <property type="entry name" value="N-ACETYLMURAMOYL-L-ALANINE AMIDASE"/>
    <property type="match status" value="1"/>
</dbReference>
<dbReference type="SMART" id="SM00646">
    <property type="entry name" value="Ami_3"/>
    <property type="match status" value="1"/>
</dbReference>
<keyword evidence="4" id="KW-0732">Signal</keyword>
<dbReference type="SUPFAM" id="SSF53187">
    <property type="entry name" value="Zn-dependent exopeptidases"/>
    <property type="match status" value="1"/>
</dbReference>
<comment type="catalytic activity">
    <reaction evidence="1">
        <text>Hydrolyzes the link between N-acetylmuramoyl residues and L-amino acid residues in certain cell-wall glycopeptides.</text>
        <dbReference type="EC" id="3.5.1.28"/>
    </reaction>
</comment>
<evidence type="ECO:0000259" key="5">
    <source>
        <dbReference type="SMART" id="SM00646"/>
    </source>
</evidence>
<dbReference type="Pfam" id="PF01520">
    <property type="entry name" value="Amidase_3"/>
    <property type="match status" value="1"/>
</dbReference>
<keyword evidence="3" id="KW-0378">Hydrolase</keyword>
<feature type="domain" description="MurNAc-LAA" evidence="5">
    <location>
        <begin position="221"/>
        <end position="376"/>
    </location>
</feature>
<dbReference type="InterPro" id="IPR021731">
    <property type="entry name" value="AMIN_dom"/>
</dbReference>
<dbReference type="EC" id="3.5.1.28" evidence="2"/>
<proteinExistence type="predicted"/>
<dbReference type="Gene3D" id="3.40.630.40">
    <property type="entry name" value="Zn-dependent exopeptidases"/>
    <property type="match status" value="1"/>
</dbReference>
<gene>
    <name evidence="6" type="ORF">AABB31_16680</name>
</gene>
<evidence type="ECO:0000256" key="4">
    <source>
        <dbReference type="SAM" id="SignalP"/>
    </source>
</evidence>
<evidence type="ECO:0000313" key="6">
    <source>
        <dbReference type="EMBL" id="WZU66642.1"/>
    </source>
</evidence>
<feature type="signal peptide" evidence="4">
    <location>
        <begin position="1"/>
        <end position="17"/>
    </location>
</feature>
<name>A0AAN0NJX0_9RHOB</name>
<accession>A0AAN0NJX0</accession>
<evidence type="ECO:0000313" key="7">
    <source>
        <dbReference type="Proteomes" id="UP001470809"/>
    </source>
</evidence>
<evidence type="ECO:0000256" key="3">
    <source>
        <dbReference type="ARBA" id="ARBA00022801"/>
    </source>
</evidence>
<dbReference type="PANTHER" id="PTHR30404:SF0">
    <property type="entry name" value="N-ACETYLMURAMOYL-L-ALANINE AMIDASE AMIC"/>
    <property type="match status" value="1"/>
</dbReference>
<reference evidence="6" key="1">
    <citation type="submission" date="2024-08" db="EMBL/GenBank/DDBJ databases">
        <title>Phylogenomic analyses of a clade within the roseobacter group suggest taxonomic reassignments of species of the genera Aestuariivita, Citreicella, Loktanella, Nautella, Pelagibaca, Ruegeria, Thalassobius, Thiobacimonas and Tropicibacter, and the proposal o.</title>
        <authorList>
            <person name="Jeon C.O."/>
        </authorList>
    </citation>
    <scope>NUCLEOTIDE SEQUENCE</scope>
    <source>
        <strain evidence="6">SS1-5</strain>
    </source>
</reference>
<organism evidence="6 7">
    <name type="scientific">Yoonia rhodophyticola</name>
    <dbReference type="NCBI Taxonomy" id="3137370"/>
    <lineage>
        <taxon>Bacteria</taxon>
        <taxon>Pseudomonadati</taxon>
        <taxon>Pseudomonadota</taxon>
        <taxon>Alphaproteobacteria</taxon>
        <taxon>Rhodobacterales</taxon>
        <taxon>Paracoccaceae</taxon>
        <taxon>Yoonia</taxon>
    </lineage>
</organism>
<dbReference type="GO" id="GO:0030288">
    <property type="term" value="C:outer membrane-bounded periplasmic space"/>
    <property type="evidence" value="ECO:0007669"/>
    <property type="project" value="TreeGrafter"/>
</dbReference>
<dbReference type="KEGG" id="yrh:AABB31_16680"/>
<feature type="chain" id="PRO_5042910931" description="N-acetylmuramoyl-L-alanine amidase" evidence="4">
    <location>
        <begin position="18"/>
        <end position="388"/>
    </location>
</feature>
<dbReference type="RefSeq" id="WP_342075964.1">
    <property type="nucleotide sequence ID" value="NZ_CP151767.2"/>
</dbReference>
<dbReference type="AlphaFoldDB" id="A0AAN0NJX0"/>
<dbReference type="CDD" id="cd02696">
    <property type="entry name" value="MurNAc-LAA"/>
    <property type="match status" value="1"/>
</dbReference>
<sequence>MIRAFVFWLVISSAAQAQARLDVSNSQIADGWWSLEIALTLDTHVPYRIFTLDDPRRLIIDFEGLDQASGPATDLLTPGRAISATFTAPQEGWTRLSIALSEPLAIEQASMQAVAGQVALNVSLSRVSAGAFAAAAGAPEGVVLPETQPDMVTAQPDAAFVVVIDPGHGGLDPGAERAGLQEAPLMLDLAREVAHGINQRPGLQAVMTRDSDVFVPLAARVSMARAAGADLLISLHADALAEDAAQGVSVYTLAQGGGDRAARRMVERHEGGDLLDGLDLRGQGDGVATVLMDLARQQTGPAGQELAATLVAAMERQGVRLNARPLREGQLAVLSAADFPSLLIEAGFLSNAQDRAQLVSAQSRAPLVAALVEGIAIWAATQQGGSEN</sequence>
<keyword evidence="7" id="KW-1185">Reference proteome</keyword>
<dbReference type="Gene3D" id="2.60.40.3500">
    <property type="match status" value="1"/>
</dbReference>
<evidence type="ECO:0000256" key="1">
    <source>
        <dbReference type="ARBA" id="ARBA00001561"/>
    </source>
</evidence>
<dbReference type="InterPro" id="IPR050695">
    <property type="entry name" value="N-acetylmuramoyl_amidase_3"/>
</dbReference>
<evidence type="ECO:0000256" key="2">
    <source>
        <dbReference type="ARBA" id="ARBA00011901"/>
    </source>
</evidence>
<dbReference type="GO" id="GO:0009253">
    <property type="term" value="P:peptidoglycan catabolic process"/>
    <property type="evidence" value="ECO:0007669"/>
    <property type="project" value="InterPro"/>
</dbReference>
<dbReference type="EMBL" id="CP151767">
    <property type="protein sequence ID" value="WZU66642.1"/>
    <property type="molecule type" value="Genomic_DNA"/>
</dbReference>
<dbReference type="Proteomes" id="UP001470809">
    <property type="component" value="Chromosome"/>
</dbReference>
<protein>
    <recommendedName>
        <fullName evidence="2">N-acetylmuramoyl-L-alanine amidase</fullName>
        <ecNumber evidence="2">3.5.1.28</ecNumber>
    </recommendedName>
</protein>
<dbReference type="GO" id="GO:0008745">
    <property type="term" value="F:N-acetylmuramoyl-L-alanine amidase activity"/>
    <property type="evidence" value="ECO:0007669"/>
    <property type="project" value="UniProtKB-EC"/>
</dbReference>
<dbReference type="Pfam" id="PF11741">
    <property type="entry name" value="AMIN"/>
    <property type="match status" value="1"/>
</dbReference>